<reference evidence="2 3" key="2">
    <citation type="journal article" date="2020" name="Int. J. Syst. Evol. Microbiol.">
        <title>Description and complete genome sequences of Bradyrhizobium symbiodeficiens sp. nov., a non-symbiotic bacterium associated with legumes native to Canada.</title>
        <authorList>
            <person name="Bromfield E.S.P."/>
            <person name="Cloutier S."/>
            <person name="Nguyen H.D.T."/>
        </authorList>
    </citation>
    <scope>NUCLEOTIDE SEQUENCE [LARGE SCALE GENOMIC DNA]</scope>
    <source>
        <strain evidence="2 3">65S1MB</strain>
    </source>
</reference>
<organism evidence="2 3">
    <name type="scientific">Bradyrhizobium symbiodeficiens</name>
    <dbReference type="NCBI Taxonomy" id="1404367"/>
    <lineage>
        <taxon>Bacteria</taxon>
        <taxon>Pseudomonadati</taxon>
        <taxon>Pseudomonadota</taxon>
        <taxon>Alphaproteobacteria</taxon>
        <taxon>Hyphomicrobiales</taxon>
        <taxon>Nitrobacteraceae</taxon>
        <taxon>Bradyrhizobium</taxon>
    </lineage>
</organism>
<dbReference type="RefSeq" id="WP_181955154.1">
    <property type="nucleotide sequence ID" value="NZ_CP029427.2"/>
</dbReference>
<dbReference type="EMBL" id="CP041090">
    <property type="protein sequence ID" value="WWE88602.1"/>
    <property type="molecule type" value="Genomic_DNA"/>
</dbReference>
<protein>
    <submittedName>
        <fullName evidence="2">Uncharacterized protein</fullName>
    </submittedName>
</protein>
<evidence type="ECO:0000256" key="1">
    <source>
        <dbReference type="SAM" id="MobiDB-lite"/>
    </source>
</evidence>
<evidence type="ECO:0000313" key="3">
    <source>
        <dbReference type="Proteomes" id="UP000319298"/>
    </source>
</evidence>
<gene>
    <name evidence="2" type="ORF">FJN17_06275</name>
</gene>
<accession>A0ABZ2F1R6</accession>
<sequence>MIELVLPTESGPGTGTNELIPAPPSSVDPSGIPTLPTVDVEGGKADWVVKPLGQASDELPERPPPSNRAPDDPGLPDAAQFVVPCNGVIGDTPGVAISVEPSGMPSGRVEPMLSGEVESIPIDGGIVGSAVCAITAAAGSHIRLNARAAPRSIDVNRRYLDLFEEGCSRMGCSGFLHCAER</sequence>
<reference evidence="3" key="1">
    <citation type="submission" date="2019-06" db="EMBL/GenBank/DDBJ databases">
        <title>Whole-Genome Sequence of Bradyrhizobium sp. 3 Strain 65S1MB.</title>
        <authorList>
            <person name="Bromfield E.S.P."/>
            <person name="Cloutier S."/>
            <person name="Nguyen H.D.T."/>
        </authorList>
    </citation>
    <scope>NUCLEOTIDE SEQUENCE [LARGE SCALE GENOMIC DNA]</scope>
    <source>
        <strain evidence="3">65S1MB</strain>
    </source>
</reference>
<keyword evidence="3" id="KW-1185">Reference proteome</keyword>
<evidence type="ECO:0000313" key="2">
    <source>
        <dbReference type="EMBL" id="WWE88602.1"/>
    </source>
</evidence>
<name>A0ABZ2F1R6_9BRAD</name>
<feature type="region of interest" description="Disordered" evidence="1">
    <location>
        <begin position="1"/>
        <end position="77"/>
    </location>
</feature>
<proteinExistence type="predicted"/>
<dbReference type="Proteomes" id="UP000319298">
    <property type="component" value="Chromosome"/>
</dbReference>